<dbReference type="InterPro" id="IPR036249">
    <property type="entry name" value="Thioredoxin-like_sf"/>
</dbReference>
<keyword evidence="7" id="KW-1185">Reference proteome</keyword>
<evidence type="ECO:0000256" key="1">
    <source>
        <dbReference type="ARBA" id="ARBA00022448"/>
    </source>
</evidence>
<protein>
    <recommendedName>
        <fullName evidence="5">Thioredoxin domain-containing protein</fullName>
    </recommendedName>
</protein>
<dbReference type="NCBIfam" id="TIGR01068">
    <property type="entry name" value="thioredoxin"/>
    <property type="match status" value="1"/>
</dbReference>
<reference evidence="6" key="1">
    <citation type="submission" date="2024-02" db="EMBL/GenBank/DDBJ databases">
        <authorList>
            <consortium name="ELIXIR-Norway"/>
            <consortium name="Elixir Norway"/>
        </authorList>
    </citation>
    <scope>NUCLEOTIDE SEQUENCE</scope>
</reference>
<dbReference type="CDD" id="cd02947">
    <property type="entry name" value="TRX_family"/>
    <property type="match status" value="1"/>
</dbReference>
<keyword evidence="2" id="KW-0249">Electron transport</keyword>
<dbReference type="SUPFAM" id="SSF52833">
    <property type="entry name" value="Thioredoxin-like"/>
    <property type="match status" value="1"/>
</dbReference>
<dbReference type="PANTHER" id="PTHR45663:SF22">
    <property type="entry name" value="THIOREDOXIN X, CHLOROPLASTIC"/>
    <property type="match status" value="1"/>
</dbReference>
<evidence type="ECO:0000313" key="6">
    <source>
        <dbReference type="EMBL" id="CAK9223979.1"/>
    </source>
</evidence>
<keyword evidence="3" id="KW-1015">Disulfide bond</keyword>
<name>A0ABP0UPY3_9BRYO</name>
<keyword evidence="4" id="KW-0676">Redox-active center</keyword>
<dbReference type="PRINTS" id="PR00421">
    <property type="entry name" value="THIOREDOXIN"/>
</dbReference>
<feature type="domain" description="Thioredoxin" evidence="5">
    <location>
        <begin position="32"/>
        <end position="180"/>
    </location>
</feature>
<organism evidence="6 7">
    <name type="scientific">Sphagnum troendelagicum</name>
    <dbReference type="NCBI Taxonomy" id="128251"/>
    <lineage>
        <taxon>Eukaryota</taxon>
        <taxon>Viridiplantae</taxon>
        <taxon>Streptophyta</taxon>
        <taxon>Embryophyta</taxon>
        <taxon>Bryophyta</taxon>
        <taxon>Sphagnophytina</taxon>
        <taxon>Sphagnopsida</taxon>
        <taxon>Sphagnales</taxon>
        <taxon>Sphagnaceae</taxon>
        <taxon>Sphagnum</taxon>
    </lineage>
</organism>
<evidence type="ECO:0000256" key="4">
    <source>
        <dbReference type="ARBA" id="ARBA00023284"/>
    </source>
</evidence>
<dbReference type="InterPro" id="IPR017937">
    <property type="entry name" value="Thioredoxin_CS"/>
</dbReference>
<keyword evidence="1" id="KW-0813">Transport</keyword>
<dbReference type="Gene3D" id="3.40.30.10">
    <property type="entry name" value="Glutaredoxin"/>
    <property type="match status" value="1"/>
</dbReference>
<dbReference type="PROSITE" id="PS51352">
    <property type="entry name" value="THIOREDOXIN_2"/>
    <property type="match status" value="1"/>
</dbReference>
<gene>
    <name evidence="6" type="ORF">CSSPTR1EN2_LOCUS17102</name>
</gene>
<dbReference type="EMBL" id="OZ019896">
    <property type="protein sequence ID" value="CAK9223979.1"/>
    <property type="molecule type" value="Genomic_DNA"/>
</dbReference>
<accession>A0ABP0UPY3</accession>
<evidence type="ECO:0000313" key="7">
    <source>
        <dbReference type="Proteomes" id="UP001497512"/>
    </source>
</evidence>
<dbReference type="Proteomes" id="UP001497512">
    <property type="component" value="Chromosome 4"/>
</dbReference>
<evidence type="ECO:0000256" key="3">
    <source>
        <dbReference type="ARBA" id="ARBA00023157"/>
    </source>
</evidence>
<proteinExistence type="predicted"/>
<evidence type="ECO:0000259" key="5">
    <source>
        <dbReference type="PROSITE" id="PS51352"/>
    </source>
</evidence>
<dbReference type="InterPro" id="IPR013766">
    <property type="entry name" value="Thioredoxin_domain"/>
</dbReference>
<dbReference type="PROSITE" id="PS00194">
    <property type="entry name" value="THIOREDOXIN_1"/>
    <property type="match status" value="1"/>
</dbReference>
<sequence>MSSSTTTTTAIPSAQALLDPADMKLSSSKTVPPPLLPLPPARQAAERKRIAAEAVIKNSSSVVTAANVQVGTKAVVAVEKEFDEVVLESKVPVLVDFWASWCGPCKLVAPSMDKIDQKYSGQVKVVKVETTENSELVEKYKVYGLPTLILFIDGKEVPGSRHEGAISFAKVESLLMSFLPTLVPS</sequence>
<dbReference type="PANTHER" id="PTHR45663">
    <property type="entry name" value="GEO12009P1"/>
    <property type="match status" value="1"/>
</dbReference>
<evidence type="ECO:0000256" key="2">
    <source>
        <dbReference type="ARBA" id="ARBA00022982"/>
    </source>
</evidence>
<dbReference type="Pfam" id="PF00085">
    <property type="entry name" value="Thioredoxin"/>
    <property type="match status" value="1"/>
</dbReference>
<dbReference type="InterPro" id="IPR005746">
    <property type="entry name" value="Thioredoxin"/>
</dbReference>